<dbReference type="PANTHER" id="PTHR46268">
    <property type="entry name" value="STRESS RESPONSE PROTEIN NHAX"/>
    <property type="match status" value="1"/>
</dbReference>
<organism evidence="3 4">
    <name type="scientific">Halarchaeum grantii</name>
    <dbReference type="NCBI Taxonomy" id="1193105"/>
    <lineage>
        <taxon>Archaea</taxon>
        <taxon>Methanobacteriati</taxon>
        <taxon>Methanobacteriota</taxon>
        <taxon>Stenosarchaea group</taxon>
        <taxon>Halobacteria</taxon>
        <taxon>Halobacteriales</taxon>
        <taxon>Halobacteriaceae</taxon>
    </lineage>
</organism>
<comment type="similarity">
    <text evidence="1">Belongs to the universal stress protein A family.</text>
</comment>
<evidence type="ECO:0000256" key="1">
    <source>
        <dbReference type="ARBA" id="ARBA00008791"/>
    </source>
</evidence>
<gene>
    <name evidence="3" type="ORF">GCM10009037_19150</name>
</gene>
<dbReference type="InterPro" id="IPR006015">
    <property type="entry name" value="Universal_stress_UspA"/>
</dbReference>
<comment type="caution">
    <text evidence="3">The sequence shown here is derived from an EMBL/GenBank/DDBJ whole genome shotgun (WGS) entry which is preliminary data.</text>
</comment>
<dbReference type="InterPro" id="IPR014729">
    <property type="entry name" value="Rossmann-like_a/b/a_fold"/>
</dbReference>
<dbReference type="Proteomes" id="UP000628840">
    <property type="component" value="Unassembled WGS sequence"/>
</dbReference>
<proteinExistence type="inferred from homology"/>
<dbReference type="CDD" id="cd00293">
    <property type="entry name" value="USP-like"/>
    <property type="match status" value="1"/>
</dbReference>
<reference evidence="3 4" key="1">
    <citation type="journal article" date="2019" name="Int. J. Syst. Evol. Microbiol.">
        <title>The Global Catalogue of Microorganisms (GCM) 10K type strain sequencing project: providing services to taxonomists for standard genome sequencing and annotation.</title>
        <authorList>
            <consortium name="The Broad Institute Genomics Platform"/>
            <consortium name="The Broad Institute Genome Sequencing Center for Infectious Disease"/>
            <person name="Wu L."/>
            <person name="Ma J."/>
        </authorList>
    </citation>
    <scope>NUCLEOTIDE SEQUENCE [LARGE SCALE GENOMIC DNA]</scope>
    <source>
        <strain evidence="3 4">JCM 19585</strain>
    </source>
</reference>
<keyword evidence="4" id="KW-1185">Reference proteome</keyword>
<sequence>MALDSARMQILVPIDGSDCSFRALEFAADMAPRYDASLHVVHVTDSRNDATEDIVERARDVLDTHEVEDDPAVHTDVSLDFRPSNRIGKDVLTLVEEEGYDHVVMGHHGSGAVERAILGSVTETVMDAKRVPVTVIP</sequence>
<feature type="domain" description="UspA" evidence="2">
    <location>
        <begin position="9"/>
        <end position="137"/>
    </location>
</feature>
<protein>
    <submittedName>
        <fullName evidence="3">Universal stress protein UspA</fullName>
    </submittedName>
</protein>
<dbReference type="AlphaFoldDB" id="A0A830EVU0"/>
<name>A0A830EVU0_9EURY</name>
<dbReference type="Pfam" id="PF00582">
    <property type="entry name" value="Usp"/>
    <property type="match status" value="1"/>
</dbReference>
<dbReference type="Gene3D" id="3.40.50.620">
    <property type="entry name" value="HUPs"/>
    <property type="match status" value="1"/>
</dbReference>
<dbReference type="PANTHER" id="PTHR46268:SF6">
    <property type="entry name" value="UNIVERSAL STRESS PROTEIN UP12"/>
    <property type="match status" value="1"/>
</dbReference>
<dbReference type="EMBL" id="BMPF01000002">
    <property type="protein sequence ID" value="GGL35635.1"/>
    <property type="molecule type" value="Genomic_DNA"/>
</dbReference>
<accession>A0A830EVU0</accession>
<evidence type="ECO:0000259" key="2">
    <source>
        <dbReference type="Pfam" id="PF00582"/>
    </source>
</evidence>
<evidence type="ECO:0000313" key="4">
    <source>
        <dbReference type="Proteomes" id="UP000628840"/>
    </source>
</evidence>
<dbReference type="SUPFAM" id="SSF52402">
    <property type="entry name" value="Adenine nucleotide alpha hydrolases-like"/>
    <property type="match status" value="1"/>
</dbReference>
<evidence type="ECO:0000313" key="3">
    <source>
        <dbReference type="EMBL" id="GGL35635.1"/>
    </source>
</evidence>
<dbReference type="InterPro" id="IPR006016">
    <property type="entry name" value="UspA"/>
</dbReference>
<dbReference type="PRINTS" id="PR01438">
    <property type="entry name" value="UNVRSLSTRESS"/>
</dbReference>